<evidence type="ECO:0000313" key="4">
    <source>
        <dbReference type="EMBL" id="AIC10521.1"/>
    </source>
</evidence>
<evidence type="ECO:0000256" key="1">
    <source>
        <dbReference type="ARBA" id="ARBA00022729"/>
    </source>
</evidence>
<dbReference type="Pfam" id="PF10531">
    <property type="entry name" value="SLBB"/>
    <property type="match status" value="1"/>
</dbReference>
<feature type="domain" description="Soluble ligand binding" evidence="3">
    <location>
        <begin position="165"/>
        <end position="217"/>
    </location>
</feature>
<name>A0A060HAX2_XYLFS</name>
<proteinExistence type="predicted"/>
<dbReference type="PANTHER" id="PTHR33619">
    <property type="entry name" value="POLYSACCHARIDE EXPORT PROTEIN GFCE-RELATED"/>
    <property type="match status" value="1"/>
</dbReference>
<dbReference type="InterPro" id="IPR003715">
    <property type="entry name" value="Poly_export_N"/>
</dbReference>
<dbReference type="HOGENOM" id="CLU_038343_2_1_6"/>
<dbReference type="Pfam" id="PF02563">
    <property type="entry name" value="Poly_export"/>
    <property type="match status" value="1"/>
</dbReference>
<dbReference type="AlphaFoldDB" id="A0A060HAX2"/>
<organism evidence="4 5">
    <name type="scientific">Xylella fastidiosa subsp. sandyi Ann-1</name>
    <dbReference type="NCBI Taxonomy" id="155920"/>
    <lineage>
        <taxon>Bacteria</taxon>
        <taxon>Pseudomonadati</taxon>
        <taxon>Pseudomonadota</taxon>
        <taxon>Gammaproteobacteria</taxon>
        <taxon>Lysobacterales</taxon>
        <taxon>Lysobacteraceae</taxon>
        <taxon>Xylella</taxon>
    </lineage>
</organism>
<dbReference type="EMBL" id="CP006696">
    <property type="protein sequence ID" value="AIC10521.1"/>
    <property type="molecule type" value="Genomic_DNA"/>
</dbReference>
<evidence type="ECO:0000313" key="5">
    <source>
        <dbReference type="Proteomes" id="UP000027215"/>
    </source>
</evidence>
<dbReference type="InterPro" id="IPR019554">
    <property type="entry name" value="Soluble_ligand-bd"/>
</dbReference>
<evidence type="ECO:0000259" key="3">
    <source>
        <dbReference type="Pfam" id="PF10531"/>
    </source>
</evidence>
<feature type="domain" description="Polysaccharide export protein N-terminal" evidence="2">
    <location>
        <begin position="83"/>
        <end position="158"/>
    </location>
</feature>
<dbReference type="Proteomes" id="UP000027215">
    <property type="component" value="Chromosome"/>
</dbReference>
<reference evidence="4 5" key="1">
    <citation type="submission" date="2013-08" db="EMBL/GenBank/DDBJ databases">
        <authorList>
            <person name="Stouthamer R."/>
            <person name="Nunney L."/>
        </authorList>
    </citation>
    <scope>NUCLEOTIDE SEQUENCE [LARGE SCALE GENOMIC DNA]</scope>
    <source>
        <strain evidence="5">ann-1</strain>
    </source>
</reference>
<evidence type="ECO:0000259" key="2">
    <source>
        <dbReference type="Pfam" id="PF02563"/>
    </source>
</evidence>
<dbReference type="PANTHER" id="PTHR33619:SF3">
    <property type="entry name" value="POLYSACCHARIDE EXPORT PROTEIN GFCE-RELATED"/>
    <property type="match status" value="1"/>
</dbReference>
<dbReference type="KEGG" id="xfs:D934_11075"/>
<protein>
    <submittedName>
        <fullName evidence="4">GumB protein</fullName>
    </submittedName>
</protein>
<dbReference type="Gene3D" id="3.10.560.10">
    <property type="entry name" value="Outer membrane lipoprotein wza domain like"/>
    <property type="match status" value="1"/>
</dbReference>
<accession>A0A060HAX2</accession>
<dbReference type="PATRIC" id="fig|155920.8.peg.2592"/>
<gene>
    <name evidence="4" type="ORF">D934_11075</name>
</gene>
<sequence length="270" mass="30589">MQNVFGELFRFFIRFYLHRDDMGSHYSIFPYKRFMSSRMKLTGRFNSIMSLSLMCAVTLMACNTAPHSLGSSLPVPDALLFPQVQPEYKVAPGDLLLIKVFQVDDLERQVRVDNTGRITLPLLGSIEVSNKGAAELETLIANRYRSDYLQDPQVSVFIQEANARRVTVTGAVTEPGTYPLIGSNLTLQQVIAQAKGINTLASLQNVVVFRTVKGQKMLARFDLARIERGKDPDPEIYPGDLVVVYRSDMRLFLRTLVEITPFVMVWRAYR</sequence>
<dbReference type="GO" id="GO:0015159">
    <property type="term" value="F:polysaccharide transmembrane transporter activity"/>
    <property type="evidence" value="ECO:0007669"/>
    <property type="project" value="InterPro"/>
</dbReference>
<keyword evidence="1" id="KW-0732">Signal</keyword>
<dbReference type="Gene3D" id="3.30.1950.10">
    <property type="entry name" value="wza like domain"/>
    <property type="match status" value="1"/>
</dbReference>
<dbReference type="InterPro" id="IPR049712">
    <property type="entry name" value="Poly_export"/>
</dbReference>